<dbReference type="NCBIfam" id="NF033483">
    <property type="entry name" value="PknB_PASTA_kin"/>
    <property type="match status" value="1"/>
</dbReference>
<name>A0ABN2JUS3_9MICO</name>
<dbReference type="CDD" id="cd14014">
    <property type="entry name" value="STKc_PknB_like"/>
    <property type="match status" value="1"/>
</dbReference>
<comment type="caution">
    <text evidence="12">The sequence shown here is derived from an EMBL/GenBank/DDBJ whole genome shotgun (WGS) entry which is preliminary data.</text>
</comment>
<evidence type="ECO:0000256" key="8">
    <source>
        <dbReference type="ARBA" id="ARBA00048679"/>
    </source>
</evidence>
<dbReference type="Pfam" id="PF03793">
    <property type="entry name" value="PASTA"/>
    <property type="match status" value="3"/>
</dbReference>
<sequence>MAITTTDPLLGRLVDGRYEIVSRLARGGMATVYLATDRRLDRDVAIKVMHPHLADGVDGAAFVSRFRREARAAARLTHPGVVAVYDQGLDGETSYLVMEYVPGTNLRRELHTEGTLTVRRTLDVLAQVLAALAAAHRKQLVHRDIKPENVLVAADPDAPQDADDADGDDRSPVRDRVKVADFGLARAVTEVTSTATGTILGTVAYLAPEVVTSGACDARTDVYAVGVLAYEMLTGVLPYAGEPPLQVAFHHVHEDFPTPSERVPWLPDDVDRLVASCTARNPGARPADAAAVLEAVERLRSTLADDVLDLRADPPARPADARTVPADDEAPGTSAAGDEGTDAVDEIPAGFFQEVSAPDRATDRLVEQPTEAWDAADGPPRRRGRVVAWTLVPLLLLGGGGVGTWWWFADGPGAWTTVPADVAGLPADDAQETLEAAGLGTTSSRAFDDEVPAGEVVTTQPAPGEPVRTDGTVEIVVSRGVQMLAVPRELVGADHGKAMAALESAGFDLSPAARVHDDEAAEGTVLGVSVPEGSRQRHDLLVRLTVSDGPAPVQVPQEVGKEKDEALADLEGLGLRVELAEPEYSEEVPDGHVMAQSPEHGSTAHRTDTVTVTLSLGPPLVDVPDVVGMRSDQARKALEKAGFQVDENAYLGGLLDTVRFQDTTGEAPKGSTVTLTVW</sequence>
<protein>
    <recommendedName>
        <fullName evidence="1">non-specific serine/threonine protein kinase</fullName>
        <ecNumber evidence="1">2.7.11.1</ecNumber>
    </recommendedName>
</protein>
<evidence type="ECO:0000256" key="7">
    <source>
        <dbReference type="ARBA" id="ARBA00047899"/>
    </source>
</evidence>
<accession>A0ABN2JUS3</accession>
<feature type="domain" description="PASTA" evidence="11">
    <location>
        <begin position="617"/>
        <end position="678"/>
    </location>
</feature>
<dbReference type="Gene3D" id="3.30.10.20">
    <property type="match status" value="4"/>
</dbReference>
<feature type="domain" description="PASTA" evidence="11">
    <location>
        <begin position="417"/>
        <end position="479"/>
    </location>
</feature>
<keyword evidence="4" id="KW-0547">Nucleotide-binding</keyword>
<dbReference type="PROSITE" id="PS50011">
    <property type="entry name" value="PROTEIN_KINASE_DOM"/>
    <property type="match status" value="1"/>
</dbReference>
<comment type="catalytic activity">
    <reaction evidence="8">
        <text>L-seryl-[protein] + ATP = O-phospho-L-seryl-[protein] + ADP + H(+)</text>
        <dbReference type="Rhea" id="RHEA:17989"/>
        <dbReference type="Rhea" id="RHEA-COMP:9863"/>
        <dbReference type="Rhea" id="RHEA-COMP:11604"/>
        <dbReference type="ChEBI" id="CHEBI:15378"/>
        <dbReference type="ChEBI" id="CHEBI:29999"/>
        <dbReference type="ChEBI" id="CHEBI:30616"/>
        <dbReference type="ChEBI" id="CHEBI:83421"/>
        <dbReference type="ChEBI" id="CHEBI:456216"/>
        <dbReference type="EC" id="2.7.11.1"/>
    </reaction>
</comment>
<evidence type="ECO:0000256" key="4">
    <source>
        <dbReference type="ARBA" id="ARBA00022741"/>
    </source>
</evidence>
<proteinExistence type="predicted"/>
<dbReference type="InterPro" id="IPR000719">
    <property type="entry name" value="Prot_kinase_dom"/>
</dbReference>
<reference evidence="12 13" key="1">
    <citation type="journal article" date="2019" name="Int. J. Syst. Evol. Microbiol.">
        <title>The Global Catalogue of Microorganisms (GCM) 10K type strain sequencing project: providing services to taxonomists for standard genome sequencing and annotation.</title>
        <authorList>
            <consortium name="The Broad Institute Genomics Platform"/>
            <consortium name="The Broad Institute Genome Sequencing Center for Infectious Disease"/>
            <person name="Wu L."/>
            <person name="Ma J."/>
        </authorList>
    </citation>
    <scope>NUCLEOTIDE SEQUENCE [LARGE SCALE GENOMIC DNA]</scope>
    <source>
        <strain evidence="12 13">JCM 15589</strain>
    </source>
</reference>
<dbReference type="InterPro" id="IPR011009">
    <property type="entry name" value="Kinase-like_dom_sf"/>
</dbReference>
<feature type="domain" description="PASTA" evidence="11">
    <location>
        <begin position="549"/>
        <end position="616"/>
    </location>
</feature>
<keyword evidence="3" id="KW-0808">Transferase</keyword>
<dbReference type="Proteomes" id="UP001501138">
    <property type="component" value="Unassembled WGS sequence"/>
</dbReference>
<keyword evidence="5 12" id="KW-0418">Kinase</keyword>
<dbReference type="CDD" id="cd06577">
    <property type="entry name" value="PASTA_pknB"/>
    <property type="match status" value="4"/>
</dbReference>
<dbReference type="PROSITE" id="PS00108">
    <property type="entry name" value="PROTEIN_KINASE_ST"/>
    <property type="match status" value="1"/>
</dbReference>
<organism evidence="12 13">
    <name type="scientific">Isoptericola hypogeus</name>
    <dbReference type="NCBI Taxonomy" id="300179"/>
    <lineage>
        <taxon>Bacteria</taxon>
        <taxon>Bacillati</taxon>
        <taxon>Actinomycetota</taxon>
        <taxon>Actinomycetes</taxon>
        <taxon>Micrococcales</taxon>
        <taxon>Promicromonosporaceae</taxon>
        <taxon>Isoptericola</taxon>
    </lineage>
</organism>
<dbReference type="InterPro" id="IPR008271">
    <property type="entry name" value="Ser/Thr_kinase_AS"/>
</dbReference>
<dbReference type="EC" id="2.7.11.1" evidence="1"/>
<dbReference type="PANTHER" id="PTHR43289">
    <property type="entry name" value="MITOGEN-ACTIVATED PROTEIN KINASE KINASE KINASE 20-RELATED"/>
    <property type="match status" value="1"/>
</dbReference>
<evidence type="ECO:0000256" key="2">
    <source>
        <dbReference type="ARBA" id="ARBA00022527"/>
    </source>
</evidence>
<evidence type="ECO:0000259" key="11">
    <source>
        <dbReference type="PROSITE" id="PS51178"/>
    </source>
</evidence>
<keyword evidence="13" id="KW-1185">Reference proteome</keyword>
<dbReference type="Gene3D" id="1.10.510.10">
    <property type="entry name" value="Transferase(Phosphotransferase) domain 1"/>
    <property type="match status" value="1"/>
</dbReference>
<evidence type="ECO:0000256" key="6">
    <source>
        <dbReference type="ARBA" id="ARBA00022840"/>
    </source>
</evidence>
<feature type="compositionally biased region" description="Acidic residues" evidence="9">
    <location>
        <begin position="158"/>
        <end position="167"/>
    </location>
</feature>
<feature type="region of interest" description="Disordered" evidence="9">
    <location>
        <begin position="311"/>
        <end position="342"/>
    </location>
</feature>
<evidence type="ECO:0000313" key="13">
    <source>
        <dbReference type="Proteomes" id="UP001501138"/>
    </source>
</evidence>
<dbReference type="GO" id="GO:0016301">
    <property type="term" value="F:kinase activity"/>
    <property type="evidence" value="ECO:0007669"/>
    <property type="project" value="UniProtKB-KW"/>
</dbReference>
<comment type="catalytic activity">
    <reaction evidence="7">
        <text>L-threonyl-[protein] + ATP = O-phospho-L-threonyl-[protein] + ADP + H(+)</text>
        <dbReference type="Rhea" id="RHEA:46608"/>
        <dbReference type="Rhea" id="RHEA-COMP:11060"/>
        <dbReference type="Rhea" id="RHEA-COMP:11605"/>
        <dbReference type="ChEBI" id="CHEBI:15378"/>
        <dbReference type="ChEBI" id="CHEBI:30013"/>
        <dbReference type="ChEBI" id="CHEBI:30616"/>
        <dbReference type="ChEBI" id="CHEBI:61977"/>
        <dbReference type="ChEBI" id="CHEBI:456216"/>
        <dbReference type="EC" id="2.7.11.1"/>
    </reaction>
</comment>
<evidence type="ECO:0000313" key="12">
    <source>
        <dbReference type="EMBL" id="GAA1739687.1"/>
    </source>
</evidence>
<keyword evidence="2" id="KW-0723">Serine/threonine-protein kinase</keyword>
<dbReference type="SUPFAM" id="SSF56112">
    <property type="entry name" value="Protein kinase-like (PK-like)"/>
    <property type="match status" value="1"/>
</dbReference>
<keyword evidence="6" id="KW-0067">ATP-binding</keyword>
<dbReference type="PANTHER" id="PTHR43289:SF34">
    <property type="entry name" value="SERINE_THREONINE-PROTEIN KINASE YBDM-RELATED"/>
    <property type="match status" value="1"/>
</dbReference>
<dbReference type="RefSeq" id="WP_344250501.1">
    <property type="nucleotide sequence ID" value="NZ_BAAAPM010000009.1"/>
</dbReference>
<dbReference type="EMBL" id="BAAAPM010000009">
    <property type="protein sequence ID" value="GAA1739687.1"/>
    <property type="molecule type" value="Genomic_DNA"/>
</dbReference>
<evidence type="ECO:0000259" key="10">
    <source>
        <dbReference type="PROSITE" id="PS50011"/>
    </source>
</evidence>
<dbReference type="PROSITE" id="PS51178">
    <property type="entry name" value="PASTA"/>
    <property type="match status" value="3"/>
</dbReference>
<dbReference type="Pfam" id="PF00069">
    <property type="entry name" value="Pkinase"/>
    <property type="match status" value="1"/>
</dbReference>
<dbReference type="InterPro" id="IPR005543">
    <property type="entry name" value="PASTA_dom"/>
</dbReference>
<feature type="region of interest" description="Disordered" evidence="9">
    <location>
        <begin position="152"/>
        <end position="172"/>
    </location>
</feature>
<evidence type="ECO:0000256" key="1">
    <source>
        <dbReference type="ARBA" id="ARBA00012513"/>
    </source>
</evidence>
<evidence type="ECO:0000256" key="3">
    <source>
        <dbReference type="ARBA" id="ARBA00022679"/>
    </source>
</evidence>
<dbReference type="SMART" id="SM00220">
    <property type="entry name" value="S_TKc"/>
    <property type="match status" value="1"/>
</dbReference>
<dbReference type="Gene3D" id="3.30.200.20">
    <property type="entry name" value="Phosphorylase Kinase, domain 1"/>
    <property type="match status" value="1"/>
</dbReference>
<feature type="domain" description="Protein kinase" evidence="10">
    <location>
        <begin position="18"/>
        <end position="299"/>
    </location>
</feature>
<gene>
    <name evidence="12" type="primary">pknB_2</name>
    <name evidence="12" type="ORF">GCM10009809_38890</name>
</gene>
<dbReference type="SMART" id="SM00740">
    <property type="entry name" value="PASTA"/>
    <property type="match status" value="4"/>
</dbReference>
<evidence type="ECO:0000256" key="9">
    <source>
        <dbReference type="SAM" id="MobiDB-lite"/>
    </source>
</evidence>
<evidence type="ECO:0000256" key="5">
    <source>
        <dbReference type="ARBA" id="ARBA00022777"/>
    </source>
</evidence>